<dbReference type="AlphaFoldDB" id="A0A5B7J9Q4"/>
<proteinExistence type="predicted"/>
<dbReference type="Proteomes" id="UP000324222">
    <property type="component" value="Unassembled WGS sequence"/>
</dbReference>
<evidence type="ECO:0000313" key="3">
    <source>
        <dbReference type="Proteomes" id="UP000324222"/>
    </source>
</evidence>
<feature type="compositionally biased region" description="Pro residues" evidence="1">
    <location>
        <begin position="9"/>
        <end position="26"/>
    </location>
</feature>
<name>A0A5B7J9Q4_PORTR</name>
<keyword evidence="3" id="KW-1185">Reference proteome</keyword>
<accession>A0A5B7J9Q4</accession>
<evidence type="ECO:0000313" key="2">
    <source>
        <dbReference type="EMBL" id="MPC91549.1"/>
    </source>
</evidence>
<organism evidence="2 3">
    <name type="scientific">Portunus trituberculatus</name>
    <name type="common">Swimming crab</name>
    <name type="synonym">Neptunus trituberculatus</name>
    <dbReference type="NCBI Taxonomy" id="210409"/>
    <lineage>
        <taxon>Eukaryota</taxon>
        <taxon>Metazoa</taxon>
        <taxon>Ecdysozoa</taxon>
        <taxon>Arthropoda</taxon>
        <taxon>Crustacea</taxon>
        <taxon>Multicrustacea</taxon>
        <taxon>Malacostraca</taxon>
        <taxon>Eumalacostraca</taxon>
        <taxon>Eucarida</taxon>
        <taxon>Decapoda</taxon>
        <taxon>Pleocyemata</taxon>
        <taxon>Brachyura</taxon>
        <taxon>Eubrachyura</taxon>
        <taxon>Portunoidea</taxon>
        <taxon>Portunidae</taxon>
        <taxon>Portuninae</taxon>
        <taxon>Portunus</taxon>
    </lineage>
</organism>
<gene>
    <name evidence="2" type="ORF">E2C01_086594</name>
</gene>
<dbReference type="EMBL" id="VSRR010088122">
    <property type="protein sequence ID" value="MPC91549.1"/>
    <property type="molecule type" value="Genomic_DNA"/>
</dbReference>
<comment type="caution">
    <text evidence="2">The sequence shown here is derived from an EMBL/GenBank/DDBJ whole genome shotgun (WGS) entry which is preliminary data.</text>
</comment>
<protein>
    <submittedName>
        <fullName evidence="2">Uncharacterized protein</fullName>
    </submittedName>
</protein>
<sequence>MIRRCVPPSASPPQAAPSSSPSPPALHPRTPHARCVVRIQKRFALSPRLFSKATGMIGRVLNDSPPVYRVLEDHATSGVRFLCDFFKLYQTALPSKFNHGELLTSQSSKPFSLPKP</sequence>
<evidence type="ECO:0000256" key="1">
    <source>
        <dbReference type="SAM" id="MobiDB-lite"/>
    </source>
</evidence>
<reference evidence="2 3" key="1">
    <citation type="submission" date="2019-05" db="EMBL/GenBank/DDBJ databases">
        <title>Another draft genome of Portunus trituberculatus and its Hox gene families provides insights of decapod evolution.</title>
        <authorList>
            <person name="Jeong J.-H."/>
            <person name="Song I."/>
            <person name="Kim S."/>
            <person name="Choi T."/>
            <person name="Kim D."/>
            <person name="Ryu S."/>
            <person name="Kim W."/>
        </authorList>
    </citation>
    <scope>NUCLEOTIDE SEQUENCE [LARGE SCALE GENOMIC DNA]</scope>
    <source>
        <tissue evidence="2">Muscle</tissue>
    </source>
</reference>
<feature type="region of interest" description="Disordered" evidence="1">
    <location>
        <begin position="1"/>
        <end position="31"/>
    </location>
</feature>